<dbReference type="GO" id="GO:0003677">
    <property type="term" value="F:DNA binding"/>
    <property type="evidence" value="ECO:0007669"/>
    <property type="project" value="InterPro"/>
</dbReference>
<dbReference type="CDD" id="cd00093">
    <property type="entry name" value="HTH_XRE"/>
    <property type="match status" value="1"/>
</dbReference>
<sequence>MNIAKETARSVREAIASSNRSRRSITDETGIPYSTMNRKISGKAEFSLSELCAIAETTGSEPWELLPKTFLPRAYREKETA</sequence>
<organism evidence="2 3">
    <name type="scientific">Winkia neuii subsp. anitrata</name>
    <dbReference type="NCBI Taxonomy" id="29318"/>
    <lineage>
        <taxon>Bacteria</taxon>
        <taxon>Bacillati</taxon>
        <taxon>Actinomycetota</taxon>
        <taxon>Actinomycetes</taxon>
        <taxon>Actinomycetales</taxon>
        <taxon>Actinomycetaceae</taxon>
        <taxon>Winkia</taxon>
    </lineage>
</organism>
<reference evidence="2" key="1">
    <citation type="submission" date="2023-01" db="EMBL/GenBank/DDBJ databases">
        <title>Comparative Genomic Analysis of the Clinically-Derived Winkia Strain NY0527 Provides Evidence into the Taxonomic Reassignment of Winkia neuii and Characterizes Their Virulence Traits.</title>
        <authorList>
            <person name="Cai X."/>
            <person name="Peng Y."/>
            <person name="Li M."/>
            <person name="Qiu Y."/>
            <person name="Wang Y."/>
            <person name="Xu L."/>
            <person name="Hou Q."/>
        </authorList>
    </citation>
    <scope>NUCLEOTIDE SEQUENCE</scope>
    <source>
        <strain evidence="2">NY0527</strain>
    </source>
</reference>
<dbReference type="Proteomes" id="UP001211044">
    <property type="component" value="Chromosome"/>
</dbReference>
<dbReference type="AlphaFoldDB" id="A0AB38XRP5"/>
<proteinExistence type="predicted"/>
<dbReference type="InterPro" id="IPR010982">
    <property type="entry name" value="Lambda_DNA-bd_dom_sf"/>
</dbReference>
<dbReference type="EMBL" id="CP116394">
    <property type="protein sequence ID" value="WCE46839.1"/>
    <property type="molecule type" value="Genomic_DNA"/>
</dbReference>
<gene>
    <name evidence="2" type="ORF">PIG85_04100</name>
</gene>
<feature type="region of interest" description="Disordered" evidence="1">
    <location>
        <begin position="1"/>
        <end position="33"/>
    </location>
</feature>
<dbReference type="InterPro" id="IPR001387">
    <property type="entry name" value="Cro/C1-type_HTH"/>
</dbReference>
<dbReference type="KEGG" id="wne:PIG85_04100"/>
<protein>
    <submittedName>
        <fullName evidence="2">Helix-turn-helix transcriptional regulator</fullName>
    </submittedName>
</protein>
<name>A0AB38XRP5_9ACTO</name>
<evidence type="ECO:0000313" key="2">
    <source>
        <dbReference type="EMBL" id="WCE46839.1"/>
    </source>
</evidence>
<dbReference type="RefSeq" id="WP_048707118.1">
    <property type="nucleotide sequence ID" value="NZ_CP116394.1"/>
</dbReference>
<feature type="compositionally biased region" description="Basic and acidic residues" evidence="1">
    <location>
        <begin position="1"/>
        <end position="12"/>
    </location>
</feature>
<dbReference type="Gene3D" id="1.10.260.40">
    <property type="entry name" value="lambda repressor-like DNA-binding domains"/>
    <property type="match status" value="1"/>
</dbReference>
<dbReference type="SUPFAM" id="SSF47413">
    <property type="entry name" value="lambda repressor-like DNA-binding domains"/>
    <property type="match status" value="1"/>
</dbReference>
<evidence type="ECO:0000256" key="1">
    <source>
        <dbReference type="SAM" id="MobiDB-lite"/>
    </source>
</evidence>
<accession>A0AB38XRP5</accession>
<evidence type="ECO:0000313" key="3">
    <source>
        <dbReference type="Proteomes" id="UP001211044"/>
    </source>
</evidence>